<dbReference type="PROSITE" id="PS50994">
    <property type="entry name" value="INTEGRASE"/>
    <property type="match status" value="1"/>
</dbReference>
<dbReference type="InterPro" id="IPR050951">
    <property type="entry name" value="Retrovirus_Pol_polyprotein"/>
</dbReference>
<dbReference type="OrthoDB" id="1938712at2759"/>
<dbReference type="GO" id="GO:0015074">
    <property type="term" value="P:DNA integration"/>
    <property type="evidence" value="ECO:0007669"/>
    <property type="project" value="InterPro"/>
</dbReference>
<feature type="domain" description="Integrase catalytic" evidence="1">
    <location>
        <begin position="131"/>
        <end position="295"/>
    </location>
</feature>
<protein>
    <recommendedName>
        <fullName evidence="1">Integrase catalytic domain-containing protein</fullName>
    </recommendedName>
</protein>
<reference evidence="2 3" key="1">
    <citation type="submission" date="2019-09" db="EMBL/GenBank/DDBJ databases">
        <title>A chromosome-level genome assembly of the Chinese tupelo Nyssa sinensis.</title>
        <authorList>
            <person name="Yang X."/>
            <person name="Kang M."/>
            <person name="Yang Y."/>
            <person name="Xiong H."/>
            <person name="Wang M."/>
            <person name="Zhang Z."/>
            <person name="Wang Z."/>
            <person name="Wu H."/>
            <person name="Ma T."/>
            <person name="Liu J."/>
            <person name="Xi Z."/>
        </authorList>
    </citation>
    <scope>NUCLEOTIDE SEQUENCE [LARGE SCALE GENOMIC DNA]</scope>
    <source>
        <strain evidence="2">J267</strain>
        <tissue evidence="2">Leaf</tissue>
    </source>
</reference>
<dbReference type="InterPro" id="IPR001584">
    <property type="entry name" value="Integrase_cat-core"/>
</dbReference>
<dbReference type="AlphaFoldDB" id="A0A5J5AQK4"/>
<evidence type="ECO:0000313" key="3">
    <source>
        <dbReference type="Proteomes" id="UP000325577"/>
    </source>
</evidence>
<dbReference type="PANTHER" id="PTHR37984">
    <property type="entry name" value="PROTEIN CBG26694"/>
    <property type="match status" value="1"/>
</dbReference>
<dbReference type="FunFam" id="1.10.340.70:FF:000001">
    <property type="entry name" value="Retrovirus-related Pol polyprotein from transposon gypsy-like Protein"/>
    <property type="match status" value="1"/>
</dbReference>
<evidence type="ECO:0000313" key="2">
    <source>
        <dbReference type="EMBL" id="KAA8531351.1"/>
    </source>
</evidence>
<name>A0A5J5AQK4_9ASTE</name>
<evidence type="ECO:0000259" key="1">
    <source>
        <dbReference type="PROSITE" id="PS50994"/>
    </source>
</evidence>
<dbReference type="Pfam" id="PF00665">
    <property type="entry name" value="rve"/>
    <property type="match status" value="1"/>
</dbReference>
<dbReference type="SUPFAM" id="SSF53098">
    <property type="entry name" value="Ribonuclease H-like"/>
    <property type="match status" value="1"/>
</dbReference>
<dbReference type="InterPro" id="IPR036397">
    <property type="entry name" value="RNaseH_sf"/>
</dbReference>
<accession>A0A5J5AQK4</accession>
<dbReference type="Gene3D" id="1.10.340.70">
    <property type="match status" value="1"/>
</dbReference>
<gene>
    <name evidence="2" type="ORF">F0562_006060</name>
</gene>
<dbReference type="GO" id="GO:0003676">
    <property type="term" value="F:nucleic acid binding"/>
    <property type="evidence" value="ECO:0007669"/>
    <property type="project" value="InterPro"/>
</dbReference>
<dbReference type="Gene3D" id="3.30.420.10">
    <property type="entry name" value="Ribonuclease H-like superfamily/Ribonuclease H"/>
    <property type="match status" value="1"/>
</dbReference>
<keyword evidence="3" id="KW-1185">Reference proteome</keyword>
<dbReference type="Proteomes" id="UP000325577">
    <property type="component" value="Linkage Group LG2"/>
</dbReference>
<proteinExistence type="predicted"/>
<dbReference type="Pfam" id="PF17921">
    <property type="entry name" value="Integrase_H2C2"/>
    <property type="match status" value="1"/>
</dbReference>
<dbReference type="InterPro" id="IPR041588">
    <property type="entry name" value="Integrase_H2C2"/>
</dbReference>
<sequence>MEFKEEEEEEVMAEEEVADQPNSVVLPVVQQAELLGISLHAIAGAPSPKTMRLVGKIGRLHLGTLKVQQEQVMEQFHSSPMGGHTGSQKTHSRLKREFFWHGMRKDIRKYIRECEVCQRNKTENLKPAGALQPLPIPSKVWVDISIDFIEGLPLSKGYSVIMVVVDRFSKYSHFIPLSHLYTASTVVKAFMENIFKLHGIPQSIVSDRDGIFTSHFWKEIFHLSGTKLLMSSAYHPQTDGQTEVMNKCLEGYLRCFTSDRPKDWASWLALADWTYNTSEHYSTGFTPFEVVYRQKTPQLLPYEPRTMAVQVVEDEMRSQDFIFTLVRENLQEAQTQMKHYADKKRMEREYNVGDWVYLWLRPYR</sequence>
<dbReference type="EMBL" id="CM018043">
    <property type="protein sequence ID" value="KAA8531351.1"/>
    <property type="molecule type" value="Genomic_DNA"/>
</dbReference>
<dbReference type="PANTHER" id="PTHR37984:SF15">
    <property type="entry name" value="INTEGRASE CATALYTIC DOMAIN-CONTAINING PROTEIN"/>
    <property type="match status" value="1"/>
</dbReference>
<dbReference type="InterPro" id="IPR012337">
    <property type="entry name" value="RNaseH-like_sf"/>
</dbReference>
<organism evidence="2 3">
    <name type="scientific">Nyssa sinensis</name>
    <dbReference type="NCBI Taxonomy" id="561372"/>
    <lineage>
        <taxon>Eukaryota</taxon>
        <taxon>Viridiplantae</taxon>
        <taxon>Streptophyta</taxon>
        <taxon>Embryophyta</taxon>
        <taxon>Tracheophyta</taxon>
        <taxon>Spermatophyta</taxon>
        <taxon>Magnoliopsida</taxon>
        <taxon>eudicotyledons</taxon>
        <taxon>Gunneridae</taxon>
        <taxon>Pentapetalae</taxon>
        <taxon>asterids</taxon>
        <taxon>Cornales</taxon>
        <taxon>Nyssaceae</taxon>
        <taxon>Nyssa</taxon>
    </lineage>
</organism>